<sequence>MNIDLATSIARMSALVNRALEHVDSGSDRRSGDVWWQLAASTLPAQLLILQAAFPQSPTDQPPDCPQLASCTSADLCLVHVDAELAAWDWDALDRETLRAGAQLVLDISDLLRMP</sequence>
<evidence type="ECO:0000313" key="1">
    <source>
        <dbReference type="EMBL" id="BEH02762.1"/>
    </source>
</evidence>
<proteinExistence type="predicted"/>
<organism evidence="1 2">
    <name type="scientific">Brooklawnia propionicigenes</name>
    <dbReference type="NCBI Taxonomy" id="3041175"/>
    <lineage>
        <taxon>Bacteria</taxon>
        <taxon>Bacillati</taxon>
        <taxon>Actinomycetota</taxon>
        <taxon>Actinomycetes</taxon>
        <taxon>Propionibacteriales</taxon>
        <taxon>Propionibacteriaceae</taxon>
        <taxon>Brooklawnia</taxon>
    </lineage>
</organism>
<dbReference type="EMBL" id="AP028056">
    <property type="protein sequence ID" value="BEH02762.1"/>
    <property type="molecule type" value="Genomic_DNA"/>
</dbReference>
<dbReference type="Proteomes" id="UP001431656">
    <property type="component" value="Chromosome"/>
</dbReference>
<accession>A0AAN0K7C6</accession>
<dbReference type="KEGG" id="broo:brsh051_20430"/>
<name>A0AAN0K7C6_9ACTN</name>
<keyword evidence="2" id="KW-1185">Reference proteome</keyword>
<dbReference type="AlphaFoldDB" id="A0AAN0K7C6"/>
<reference evidence="1" key="1">
    <citation type="journal article" date="2024" name="Int. J. Syst. Evol. Microbiol.">
        <title>Brooklawnia propionicigenes sp. nov., a facultatively anaerobic, propionate-producing bacterium isolated from a methanogenic reactor treating waste from cattle farms.</title>
        <authorList>
            <person name="Akita Y."/>
            <person name="Ueki A."/>
            <person name="Tonouchi A."/>
            <person name="Sugawara Y."/>
            <person name="Honma S."/>
            <person name="Kaku N."/>
            <person name="Ueki K."/>
        </authorList>
    </citation>
    <scope>NUCLEOTIDE SEQUENCE</scope>
    <source>
        <strain evidence="1">SH051</strain>
    </source>
</reference>
<evidence type="ECO:0000313" key="2">
    <source>
        <dbReference type="Proteomes" id="UP001431656"/>
    </source>
</evidence>
<protein>
    <submittedName>
        <fullName evidence="1">Uncharacterized protein</fullName>
    </submittedName>
</protein>
<gene>
    <name evidence="1" type="ORF">brsh051_20430</name>
</gene>